<protein>
    <submittedName>
        <fullName evidence="2">DUF1045 domain-containing protein</fullName>
    </submittedName>
</protein>
<dbReference type="Proteomes" id="UP000515663">
    <property type="component" value="Chromosome"/>
</dbReference>
<dbReference type="EMBL" id="CP059491">
    <property type="protein sequence ID" value="QMT00066.1"/>
    <property type="molecule type" value="Genomic_DNA"/>
</dbReference>
<organism evidence="2 3">
    <name type="scientific">Gordonia jinghuaiqii</name>
    <dbReference type="NCBI Taxonomy" id="2758710"/>
    <lineage>
        <taxon>Bacteria</taxon>
        <taxon>Bacillati</taxon>
        <taxon>Actinomycetota</taxon>
        <taxon>Actinomycetes</taxon>
        <taxon>Mycobacteriales</taxon>
        <taxon>Gordoniaceae</taxon>
        <taxon>Gordonia</taxon>
    </lineage>
</organism>
<evidence type="ECO:0000313" key="2">
    <source>
        <dbReference type="EMBL" id="QMT00066.1"/>
    </source>
</evidence>
<evidence type="ECO:0000313" key="3">
    <source>
        <dbReference type="Proteomes" id="UP000515663"/>
    </source>
</evidence>
<feature type="region of interest" description="Disordered" evidence="1">
    <location>
        <begin position="232"/>
        <end position="263"/>
    </location>
</feature>
<evidence type="ECO:0000256" key="1">
    <source>
        <dbReference type="SAM" id="MobiDB-lite"/>
    </source>
</evidence>
<accession>A0A7D7QMK3</accession>
<dbReference type="Pfam" id="PF06299">
    <property type="entry name" value="DUF1045"/>
    <property type="match status" value="1"/>
</dbReference>
<keyword evidence="3" id="KW-1185">Reference proteome</keyword>
<proteinExistence type="predicted"/>
<dbReference type="RefSeq" id="WP_219849348.1">
    <property type="nucleotide sequence ID" value="NZ_CP059491.1"/>
</dbReference>
<dbReference type="KEGG" id="gji:H1R19_14055"/>
<dbReference type="AlphaFoldDB" id="A0A7D7QMK3"/>
<gene>
    <name evidence="2" type="ORF">H1R19_14055</name>
</gene>
<sequence length="282" mass="30809">MTVWRAAVYAAPGFAAPPSTPDPLATLLRERAEEWLGRAIDGRAVPARMPAGWTRDEVDAITVAARSYGFHGTLKPPFRLAPGRSLDELVAAVDDLAARTPTVSIPRLRLGRLGPFFALVPGTDDHALRAVADAVVTGLDSFRAPMTDEDRTRRDPDSLTPRQRDLLDKWGYPYVLDEFRFHLTLTDRIPDDRHHVVGDVLRSWFDDVLGQDVPLDVLTVLTQAAPGSPFRLHTSHPMSFGVRRSEADDSGGADTPTPGSAEPILALHSRLQGASTQEGITR</sequence>
<reference evidence="3" key="1">
    <citation type="submission" date="2020-07" db="EMBL/GenBank/DDBJ databases">
        <title>novel species isolated from the respiratory tract of Marmot.</title>
        <authorList>
            <person name="Zhang G."/>
        </authorList>
    </citation>
    <scope>NUCLEOTIDE SEQUENCE [LARGE SCALE GENOMIC DNA]</scope>
    <source>
        <strain evidence="3">686</strain>
    </source>
</reference>
<name>A0A7D7QMK3_9ACTN</name>
<dbReference type="InterPro" id="IPR009389">
    <property type="entry name" value="DUF1045"/>
</dbReference>